<dbReference type="Pfam" id="PF10536">
    <property type="entry name" value="PMD"/>
    <property type="match status" value="1"/>
</dbReference>
<dbReference type="EMBL" id="LR862138">
    <property type="protein sequence ID" value="CAD1817918.1"/>
    <property type="molecule type" value="Genomic_DNA"/>
</dbReference>
<evidence type="ECO:0000313" key="2">
    <source>
        <dbReference type="EMBL" id="CAD1817918.1"/>
    </source>
</evidence>
<accession>A0A6V7NHG2</accession>
<proteinExistence type="predicted"/>
<feature type="domain" description="Aminotransferase-like plant mobile" evidence="1">
    <location>
        <begin position="31"/>
        <end position="93"/>
    </location>
</feature>
<evidence type="ECO:0000259" key="1">
    <source>
        <dbReference type="Pfam" id="PF10536"/>
    </source>
</evidence>
<sequence length="115" mass="12827">MAYNPDGVSDFEAHLDLTDLAYSIFLLKFAGESPAPVTKKEHTVFLLYWLCHNLFYTRSQKINRDFVPIAVGLTNGDKLALGPYFLVFIYREIFDSIKPLPSGDGVTISSGCGVF</sequence>
<name>A0A6V7NHG2_ANACO</name>
<organism evidence="2">
    <name type="scientific">Ananas comosus var. bracteatus</name>
    <name type="common">red pineapple</name>
    <dbReference type="NCBI Taxonomy" id="296719"/>
    <lineage>
        <taxon>Eukaryota</taxon>
        <taxon>Viridiplantae</taxon>
        <taxon>Streptophyta</taxon>
        <taxon>Embryophyta</taxon>
        <taxon>Tracheophyta</taxon>
        <taxon>Spermatophyta</taxon>
        <taxon>Magnoliopsida</taxon>
        <taxon>Liliopsida</taxon>
        <taxon>Poales</taxon>
        <taxon>Bromeliaceae</taxon>
        <taxon>Bromelioideae</taxon>
        <taxon>Ananas</taxon>
    </lineage>
</organism>
<dbReference type="InterPro" id="IPR019557">
    <property type="entry name" value="AminoTfrase-like_pln_mobile"/>
</dbReference>
<reference evidence="2" key="1">
    <citation type="submission" date="2020-07" db="EMBL/GenBank/DDBJ databases">
        <authorList>
            <person name="Lin J."/>
        </authorList>
    </citation>
    <scope>NUCLEOTIDE SEQUENCE</scope>
</reference>
<gene>
    <name evidence="2" type="ORF">CB5_LOCUS1129</name>
</gene>
<protein>
    <recommendedName>
        <fullName evidence="1">Aminotransferase-like plant mobile domain-containing protein</fullName>
    </recommendedName>
</protein>
<dbReference type="AlphaFoldDB" id="A0A6V7NHG2"/>